<feature type="transmembrane region" description="Helical" evidence="6">
    <location>
        <begin position="1200"/>
        <end position="1219"/>
    </location>
</feature>
<feature type="transmembrane region" description="Helical" evidence="6">
    <location>
        <begin position="1124"/>
        <end position="1149"/>
    </location>
</feature>
<feature type="transmembrane region" description="Helical" evidence="6">
    <location>
        <begin position="114"/>
        <end position="131"/>
    </location>
</feature>
<feature type="transmembrane region" description="Helical" evidence="6">
    <location>
        <begin position="803"/>
        <end position="822"/>
    </location>
</feature>
<feature type="transmembrane region" description="Helical" evidence="6">
    <location>
        <begin position="656"/>
        <end position="676"/>
    </location>
</feature>
<dbReference type="InterPro" id="IPR001251">
    <property type="entry name" value="CRAL-TRIO_dom"/>
</dbReference>
<gene>
    <name evidence="8" type="ORF">CCR75_002027</name>
</gene>
<name>A0A976IBA3_BRELC</name>
<feature type="transmembrane region" description="Helical" evidence="6">
    <location>
        <begin position="12"/>
        <end position="31"/>
    </location>
</feature>
<dbReference type="EMBL" id="SHOA02000001">
    <property type="protein sequence ID" value="TDH65743.1"/>
    <property type="molecule type" value="Genomic_DNA"/>
</dbReference>
<feature type="transmembrane region" description="Helical" evidence="6">
    <location>
        <begin position="143"/>
        <end position="164"/>
    </location>
</feature>
<evidence type="ECO:0000256" key="6">
    <source>
        <dbReference type="SAM" id="Phobius"/>
    </source>
</evidence>
<keyword evidence="3 6" id="KW-0812">Transmembrane</keyword>
<dbReference type="OrthoDB" id="1434354at2759"/>
<dbReference type="PANTHER" id="PTHR23504">
    <property type="entry name" value="MAJOR FACILITATOR SUPERFAMILY DOMAIN-CONTAINING PROTEIN 10"/>
    <property type="match status" value="1"/>
</dbReference>
<protein>
    <recommendedName>
        <fullName evidence="7">CRAL-TRIO domain-containing protein</fullName>
    </recommendedName>
</protein>
<dbReference type="GeneID" id="94345798"/>
<keyword evidence="9" id="KW-1185">Reference proteome</keyword>
<dbReference type="InterPro" id="IPR036259">
    <property type="entry name" value="MFS_trans_sf"/>
</dbReference>
<feature type="transmembrane region" description="Helical" evidence="6">
    <location>
        <begin position="1170"/>
        <end position="1194"/>
    </location>
</feature>
<feature type="transmembrane region" description="Helical" evidence="6">
    <location>
        <begin position="696"/>
        <end position="715"/>
    </location>
</feature>
<evidence type="ECO:0000313" key="8">
    <source>
        <dbReference type="EMBL" id="TDH65743.1"/>
    </source>
</evidence>
<keyword evidence="5 6" id="KW-0472">Membrane</keyword>
<evidence type="ECO:0000256" key="2">
    <source>
        <dbReference type="ARBA" id="ARBA00022448"/>
    </source>
</evidence>
<dbReference type="Proteomes" id="UP000294530">
    <property type="component" value="Unassembled WGS sequence"/>
</dbReference>
<dbReference type="CDD" id="cd00170">
    <property type="entry name" value="SEC14"/>
    <property type="match status" value="1"/>
</dbReference>
<evidence type="ECO:0000259" key="7">
    <source>
        <dbReference type="PROSITE" id="PS50191"/>
    </source>
</evidence>
<feature type="domain" description="CRAL-TRIO" evidence="7">
    <location>
        <begin position="304"/>
        <end position="473"/>
    </location>
</feature>
<feature type="transmembrane region" description="Helical" evidence="6">
    <location>
        <begin position="184"/>
        <end position="206"/>
    </location>
</feature>
<evidence type="ECO:0000256" key="3">
    <source>
        <dbReference type="ARBA" id="ARBA00022692"/>
    </source>
</evidence>
<organism evidence="8 9">
    <name type="scientific">Bremia lactucae</name>
    <name type="common">Lettuce downy mildew</name>
    <dbReference type="NCBI Taxonomy" id="4779"/>
    <lineage>
        <taxon>Eukaryota</taxon>
        <taxon>Sar</taxon>
        <taxon>Stramenopiles</taxon>
        <taxon>Oomycota</taxon>
        <taxon>Peronosporomycetes</taxon>
        <taxon>Peronosporales</taxon>
        <taxon>Peronosporaceae</taxon>
        <taxon>Bremia</taxon>
    </lineage>
</organism>
<evidence type="ECO:0000256" key="4">
    <source>
        <dbReference type="ARBA" id="ARBA00022989"/>
    </source>
</evidence>
<dbReference type="PANTHER" id="PTHR23504:SF15">
    <property type="entry name" value="MAJOR FACILITATOR SUPERFAMILY (MFS) PROFILE DOMAIN-CONTAINING PROTEIN"/>
    <property type="match status" value="1"/>
</dbReference>
<dbReference type="InterPro" id="IPR036865">
    <property type="entry name" value="CRAL-TRIO_dom_sf"/>
</dbReference>
<feature type="transmembrane region" description="Helical" evidence="6">
    <location>
        <begin position="727"/>
        <end position="752"/>
    </location>
</feature>
<feature type="transmembrane region" description="Helical" evidence="6">
    <location>
        <begin position="1093"/>
        <end position="1112"/>
    </location>
</feature>
<reference evidence="8 9" key="1">
    <citation type="journal article" date="2021" name="Genome Biol.">
        <title>AFLAP: assembly-free linkage analysis pipeline using k-mers from genome sequencing data.</title>
        <authorList>
            <person name="Fletcher K."/>
            <person name="Zhang L."/>
            <person name="Gil J."/>
            <person name="Han R."/>
            <person name="Cavanaugh K."/>
            <person name="Michelmore R."/>
        </authorList>
    </citation>
    <scope>NUCLEOTIDE SEQUENCE [LARGE SCALE GENOMIC DNA]</scope>
    <source>
        <strain evidence="8 9">SF5</strain>
    </source>
</reference>
<proteinExistence type="predicted"/>
<dbReference type="KEGG" id="blac:94345798"/>
<feature type="transmembrane region" description="Helical" evidence="6">
    <location>
        <begin position="613"/>
        <end position="636"/>
    </location>
</feature>
<feature type="transmembrane region" description="Helical" evidence="6">
    <location>
        <begin position="86"/>
        <end position="108"/>
    </location>
</feature>
<comment type="caution">
    <text evidence="8">The sequence shown here is derived from an EMBL/GenBank/DDBJ whole genome shotgun (WGS) entry which is preliminary data.</text>
</comment>
<dbReference type="Pfam" id="PF00650">
    <property type="entry name" value="CRAL_TRIO"/>
    <property type="match status" value="1"/>
</dbReference>
<dbReference type="AlphaFoldDB" id="A0A976IBA3"/>
<accession>A0A976IBA3</accession>
<feature type="transmembrane region" description="Helical" evidence="6">
    <location>
        <begin position="51"/>
        <end position="74"/>
    </location>
</feature>
<feature type="transmembrane region" description="Helical" evidence="6">
    <location>
        <begin position="1053"/>
        <end position="1073"/>
    </location>
</feature>
<feature type="transmembrane region" description="Helical" evidence="6">
    <location>
        <begin position="773"/>
        <end position="797"/>
    </location>
</feature>
<keyword evidence="2" id="KW-0813">Transport</keyword>
<dbReference type="PROSITE" id="PS50191">
    <property type="entry name" value="CRAL_TRIO"/>
    <property type="match status" value="1"/>
</dbReference>
<evidence type="ECO:0000256" key="5">
    <source>
        <dbReference type="ARBA" id="ARBA00023136"/>
    </source>
</evidence>
<dbReference type="Gene3D" id="3.40.525.10">
    <property type="entry name" value="CRAL-TRIO lipid binding domain"/>
    <property type="match status" value="1"/>
</dbReference>
<dbReference type="RefSeq" id="XP_067815242.1">
    <property type="nucleotide sequence ID" value="XM_067960127.1"/>
</dbReference>
<comment type="subcellular location">
    <subcellularLocation>
        <location evidence="1">Membrane</location>
        <topology evidence="1">Multi-pass membrane protein</topology>
    </subcellularLocation>
</comment>
<evidence type="ECO:0000256" key="1">
    <source>
        <dbReference type="ARBA" id="ARBA00004141"/>
    </source>
</evidence>
<evidence type="ECO:0000313" key="9">
    <source>
        <dbReference type="Proteomes" id="UP000294530"/>
    </source>
</evidence>
<dbReference type="SUPFAM" id="SSF103473">
    <property type="entry name" value="MFS general substrate transporter"/>
    <property type="match status" value="3"/>
</dbReference>
<dbReference type="GO" id="GO:0016020">
    <property type="term" value="C:membrane"/>
    <property type="evidence" value="ECO:0007669"/>
    <property type="project" value="UniProtKB-SubCell"/>
</dbReference>
<sequence>MACFSCCRGVNARMLFLTACAMVDYIAHTVVMVLGPMLTLHFYPETSFLRLGFYTAIISGSGYLGHALSCGVWISLARSLKSSKGVIFWGLAVTGVGFFCLLLCKSLLAMSIVRFATGLSSGVLPVALFEIDNICGSRQTDLACMTKTLGVGLGACGTFAFIMLDAKAPQEFNADSTTKDSSMIFYPFCFVAVLAWSAALAMLTGLSLRSRASYSQLAKEEEDCLNSMPQFQNDTHCSPCTSNSLRSSISSSESSSPMATTVTHVKSAFEEAFSRSGMGIGLKKAMTTSKKSLFCKLLATPQPHFRLIRGMLPHHFHGYTSDGHLIVWDFVGRIKMDKLYATGFTTADLRDHYRFFLAFAQENLLCTSSQKIVYIIDLDGLSLRDVDARAVDSACAVVKLLQCDLPDRLQALAVLNSPVWFSQVMTSIRPHLAKRTAEKVSFLSKSTMKQDLIALVGVDSLPQRYGGRNGVEIGKSVQERSLDDLLKRTTASLESTIEIVATPRSQRSTSSRSRISSVCSDEGSDEEAFFDCSEYGLQSVDDIEGQEPIISVVVHSHISPSSKTEAVTRSNTYKSGAYRPLEKKQTMSSRPLSGKFDKPVSDLAITREPQACLVLLIYFLWSVFQLSFDELLPLWFFKQISRTGDSTVDERPTSHLLSVTLTIAGTLASLSLFVLFGQILSNIVCHSSRNIMTPLATLRIGLLLQIPILGCFPLLDLFEVNKLPFSWLLVLGVLIAKQLVAGVALHGIMTLLDNSIAVDKRLTIHRVAQRAHYVSHFIASSAAPALFALLGFFQQAFPFDQSLLYYIQALGLMLLFVFTIAIPSRMNFPVLFSMGKLSFLSKSTMKQDLIALVGVDSLPQRYGGRNGVEIGKSVQERSLDDLLKRTTASLESTIEIVATPRSQRSTSSRSRISSVCSDEGSDEEAFFDCSEYGLQSVDDIEGQEPIISVVVHSHISPSSKTEAVTRSNTYKSGAYRPLEKKQTMSSRPLSGKFDKPVSDLAITREPQACLVLLIYFLWSVFQLSFDELLPLWFFKQISRTGDSTVDERPTSHLLSVTLTIAGTLASLSLFVLFGQILSNIVCHSSRNIMTPLATLRIGLLLQIPILGCFPLLDLFEVNKLPFSWLLVLGVLIAKQLVAGVALHGIMTLLDNSIAVDKRLTIHRVAQRAHYVSHFIASSAAPALFALLGFFQQAFPFDQSLLYYIQALGLMLLFVFTIAIPSRMNFPVLFSMGKR</sequence>
<feature type="transmembrane region" description="Helical" evidence="6">
    <location>
        <begin position="1010"/>
        <end position="1033"/>
    </location>
</feature>
<keyword evidence="4 6" id="KW-1133">Transmembrane helix</keyword>
<dbReference type="SUPFAM" id="SSF52087">
    <property type="entry name" value="CRAL/TRIO domain"/>
    <property type="match status" value="1"/>
</dbReference>